<protein>
    <submittedName>
        <fullName evidence="1">Gliding motility-associated-like protein</fullName>
    </submittedName>
</protein>
<dbReference type="RefSeq" id="WP_109672066.1">
    <property type="nucleotide sequence ID" value="NZ_QGDT01000001.1"/>
</dbReference>
<dbReference type="InterPro" id="IPR026341">
    <property type="entry name" value="T9SS_type_B"/>
</dbReference>
<proteinExistence type="predicted"/>
<dbReference type="EMBL" id="QGDT01000001">
    <property type="protein sequence ID" value="PWJ60025.1"/>
    <property type="molecule type" value="Genomic_DNA"/>
</dbReference>
<comment type="caution">
    <text evidence="1">The sequence shown here is derived from an EMBL/GenBank/DDBJ whole genome shotgun (WGS) entry which is preliminary data.</text>
</comment>
<dbReference type="NCBIfam" id="TIGR04131">
    <property type="entry name" value="Bac_Flav_CTERM"/>
    <property type="match status" value="1"/>
</dbReference>
<accession>A0A316AQK6</accession>
<evidence type="ECO:0000313" key="1">
    <source>
        <dbReference type="EMBL" id="PWJ60025.1"/>
    </source>
</evidence>
<dbReference type="Proteomes" id="UP000245880">
    <property type="component" value="Unassembled WGS sequence"/>
</dbReference>
<dbReference type="AlphaFoldDB" id="A0A316AQK6"/>
<keyword evidence="2" id="KW-1185">Reference proteome</keyword>
<gene>
    <name evidence="1" type="ORF">CLV98_101200</name>
</gene>
<organism evidence="1 2">
    <name type="scientific">Dyadobacter jejuensis</name>
    <dbReference type="NCBI Taxonomy" id="1082580"/>
    <lineage>
        <taxon>Bacteria</taxon>
        <taxon>Pseudomonadati</taxon>
        <taxon>Bacteroidota</taxon>
        <taxon>Cytophagia</taxon>
        <taxon>Cytophagales</taxon>
        <taxon>Spirosomataceae</taxon>
        <taxon>Dyadobacter</taxon>
    </lineage>
</organism>
<sequence length="581" mass="63993">MQKTLLVLLFSLGVLHHSHGQVGCENIGFELGTTSGWTLTYGTVTDANQKTVYSAEQSGSNDHYITNLTDGNDPKIPSIPMVAPGSTHSIRIGNITEGGHYSRLKTNFTVTADNTLLQYKFAVVLQNSGANGNGNAGHEPYQKPGFNIVIYNSQGQELACSNYDVQLQGNDTVDGFMASGDIQYRNWTYGAIDLRNYIGEQITMEVTAHGCTRQRHFGYAYFDAECLKSEIKQASLCPDEAGNVTLVAPAGFAKYTWSNGSTAQTSSVKASAGDLYSVKLLPLGSLNESCEFQLDYTIAYKKAESTLLKTICDGEEVTVGDTVYRTSGTFVRNVLKSSICDSTVTLVLTVNPVPKYTQHIAICEGDTLWVGDSTYYQTGTFINTIPRPNRCDSLVTTHLTVLKLDLTWTPRLSITQGDSTQIEILADPPNDNYLYRWNESMSLSCWDCDRPWAKPMMSEVFSVIVSDPEEVCARTAKITLTVIPCGVSIPDAFSPNNDQLNDVFYVLAGDCIKKITHLTIYNRWGQVIFYNHSFAPSDPNQGWTGLYDGLMSPPGIYTYKVEAEMKNGAILYYKGGLQLIR</sequence>
<name>A0A316AQK6_9BACT</name>
<evidence type="ECO:0000313" key="2">
    <source>
        <dbReference type="Proteomes" id="UP000245880"/>
    </source>
</evidence>
<dbReference type="OrthoDB" id="1490014at2"/>
<dbReference type="Pfam" id="PF13585">
    <property type="entry name" value="CHU_C"/>
    <property type="match status" value="1"/>
</dbReference>
<reference evidence="1 2" key="1">
    <citation type="submission" date="2018-03" db="EMBL/GenBank/DDBJ databases">
        <title>Genomic Encyclopedia of Archaeal and Bacterial Type Strains, Phase II (KMG-II): from individual species to whole genera.</title>
        <authorList>
            <person name="Goeker M."/>
        </authorList>
    </citation>
    <scope>NUCLEOTIDE SEQUENCE [LARGE SCALE GENOMIC DNA]</scope>
    <source>
        <strain evidence="1 2">DSM 100346</strain>
    </source>
</reference>